<feature type="compositionally biased region" description="Basic and acidic residues" evidence="1">
    <location>
        <begin position="1"/>
        <end position="10"/>
    </location>
</feature>
<dbReference type="GO" id="GO:0003746">
    <property type="term" value="F:translation elongation factor activity"/>
    <property type="evidence" value="ECO:0007669"/>
    <property type="project" value="UniProtKB-KW"/>
</dbReference>
<dbReference type="InterPro" id="IPR023459">
    <property type="entry name" value="Tscrpt_elong_fac_GreA/B_fam"/>
</dbReference>
<accession>A0A2P9HAZ7</accession>
<evidence type="ECO:0000313" key="3">
    <source>
        <dbReference type="EMBL" id="SPL61277.1"/>
    </source>
</evidence>
<organism evidence="3 4">
    <name type="scientific">Ochrobactrum soli</name>
    <dbReference type="NCBI Taxonomy" id="2448455"/>
    <lineage>
        <taxon>Bacteria</taxon>
        <taxon>Pseudomonadati</taxon>
        <taxon>Pseudomonadota</taxon>
        <taxon>Alphaproteobacteria</taxon>
        <taxon>Hyphomicrobiales</taxon>
        <taxon>Brucellaceae</taxon>
        <taxon>Brucella/Ochrobactrum group</taxon>
        <taxon>Ochrobactrum</taxon>
    </lineage>
</organism>
<dbReference type="NCBIfam" id="NF004973">
    <property type="entry name" value="PRK06342.1"/>
    <property type="match status" value="1"/>
</dbReference>
<name>A0A2P9HAZ7_9HYPH</name>
<evidence type="ECO:0000256" key="1">
    <source>
        <dbReference type="SAM" id="MobiDB-lite"/>
    </source>
</evidence>
<dbReference type="GO" id="GO:0070063">
    <property type="term" value="F:RNA polymerase binding"/>
    <property type="evidence" value="ECO:0007669"/>
    <property type="project" value="InterPro"/>
</dbReference>
<dbReference type="GO" id="GO:0032784">
    <property type="term" value="P:regulation of DNA-templated transcription elongation"/>
    <property type="evidence" value="ECO:0007669"/>
    <property type="project" value="InterPro"/>
</dbReference>
<feature type="domain" description="Transcription elongation factor GreA/GreB C-terminal" evidence="2">
    <location>
        <begin position="94"/>
        <end position="149"/>
    </location>
</feature>
<keyword evidence="3" id="KW-0251">Elongation factor</keyword>
<dbReference type="Pfam" id="PF01272">
    <property type="entry name" value="GreA_GreB"/>
    <property type="match status" value="1"/>
</dbReference>
<dbReference type="GO" id="GO:0003677">
    <property type="term" value="F:DNA binding"/>
    <property type="evidence" value="ECO:0007669"/>
    <property type="project" value="InterPro"/>
</dbReference>
<feature type="region of interest" description="Disordered" evidence="1">
    <location>
        <begin position="1"/>
        <end position="26"/>
    </location>
</feature>
<dbReference type="SUPFAM" id="SSF54534">
    <property type="entry name" value="FKBP-like"/>
    <property type="match status" value="1"/>
</dbReference>
<protein>
    <submittedName>
        <fullName evidence="3">Transcription elongation factor GreB</fullName>
    </submittedName>
</protein>
<dbReference type="Gene3D" id="3.10.50.30">
    <property type="entry name" value="Transcription elongation factor, GreA/GreB, C-terminal domain"/>
    <property type="match status" value="1"/>
</dbReference>
<dbReference type="EMBL" id="OOFM01000001">
    <property type="protein sequence ID" value="SPL61277.1"/>
    <property type="molecule type" value="Genomic_DNA"/>
</dbReference>
<reference evidence="4" key="1">
    <citation type="submission" date="2017-12" db="EMBL/GenBank/DDBJ databases">
        <authorList>
            <person name="Diaz M."/>
        </authorList>
    </citation>
    <scope>NUCLEOTIDE SEQUENCE [LARGE SCALE GENOMIC DNA]</scope>
    <source>
        <strain evidence="4">FI11154</strain>
    </source>
</reference>
<sequence>MSVAFAKEESAEAASETILPDREISPHPNLVTEKGLLLLQEELQKARDAYEVANSIEDISERRWQTAHPMRDLRYYAAHLHSAQLVPTPQYPSNVGFGCVISISRDGGARQTYQIVGEDEANPKSGTISFVSPLARSVSGKSLGDIVILGNNEIEILAIS</sequence>
<dbReference type="PANTHER" id="PTHR30437">
    <property type="entry name" value="TRANSCRIPTION ELONGATION FACTOR GREA"/>
    <property type="match status" value="1"/>
</dbReference>
<dbReference type="PIRSF" id="PIRSF006092">
    <property type="entry name" value="GreA_GreB"/>
    <property type="match status" value="1"/>
</dbReference>
<dbReference type="RefSeq" id="WP_109365581.1">
    <property type="nucleotide sequence ID" value="NZ_OOFM01000001.1"/>
</dbReference>
<dbReference type="InterPro" id="IPR036953">
    <property type="entry name" value="GreA/GreB_C_sf"/>
</dbReference>
<dbReference type="GO" id="GO:0006354">
    <property type="term" value="P:DNA-templated transcription elongation"/>
    <property type="evidence" value="ECO:0007669"/>
    <property type="project" value="TreeGrafter"/>
</dbReference>
<dbReference type="AlphaFoldDB" id="A0A2P9HAZ7"/>
<evidence type="ECO:0000313" key="4">
    <source>
        <dbReference type="Proteomes" id="UP000246073"/>
    </source>
</evidence>
<dbReference type="InterPro" id="IPR001437">
    <property type="entry name" value="Tscrpt_elong_fac_GreA/B_C"/>
</dbReference>
<keyword evidence="3" id="KW-0648">Protein biosynthesis</keyword>
<proteinExistence type="predicted"/>
<dbReference type="Proteomes" id="UP000246073">
    <property type="component" value="Unassembled WGS sequence"/>
</dbReference>
<evidence type="ECO:0000259" key="2">
    <source>
        <dbReference type="Pfam" id="PF01272"/>
    </source>
</evidence>
<dbReference type="PANTHER" id="PTHR30437:SF6">
    <property type="entry name" value="TRANSCRIPTION ELONGATION FACTOR GREB"/>
    <property type="match status" value="1"/>
</dbReference>
<gene>
    <name evidence="3" type="ORF">OHAE_4069</name>
</gene>